<dbReference type="OrthoDB" id="10400207at2759"/>
<evidence type="ECO:0000313" key="1">
    <source>
        <dbReference type="EMBL" id="EDR09732.1"/>
    </source>
</evidence>
<evidence type="ECO:0000313" key="2">
    <source>
        <dbReference type="Proteomes" id="UP000001194"/>
    </source>
</evidence>
<dbReference type="HOGENOM" id="CLU_148162_0_0_1"/>
<accession>B0D802</accession>
<organism evidence="2">
    <name type="scientific">Laccaria bicolor (strain S238N-H82 / ATCC MYA-4686)</name>
    <name type="common">Bicoloured deceiver</name>
    <name type="synonym">Laccaria laccata var. bicolor</name>
    <dbReference type="NCBI Taxonomy" id="486041"/>
    <lineage>
        <taxon>Eukaryota</taxon>
        <taxon>Fungi</taxon>
        <taxon>Dikarya</taxon>
        <taxon>Basidiomycota</taxon>
        <taxon>Agaricomycotina</taxon>
        <taxon>Agaricomycetes</taxon>
        <taxon>Agaricomycetidae</taxon>
        <taxon>Agaricales</taxon>
        <taxon>Agaricineae</taxon>
        <taxon>Hydnangiaceae</taxon>
        <taxon>Laccaria</taxon>
    </lineage>
</organism>
<dbReference type="AlphaFoldDB" id="B0D802"/>
<dbReference type="GeneID" id="6075430"/>
<name>B0D802_LACBS</name>
<proteinExistence type="predicted"/>
<keyword evidence="2" id="KW-1185">Reference proteome</keyword>
<sequence length="147" mass="16656">MAMNSNDNDIQNDVDDQDHWFDTTKDGVIRIHTVNNPGSVSVQDLEMLVPPHNTSFIPCKAAKLSSDLVESYLHVQLSLGLRLSPMSWSSQLKMSTSFQWEYFPELQGPNGNRFFNTSVAEQLNLRLKGIIPIMLPLTHCRLRQPST</sequence>
<reference evidence="1 2" key="1">
    <citation type="journal article" date="2008" name="Nature">
        <title>The genome of Laccaria bicolor provides insights into mycorrhizal symbiosis.</title>
        <authorList>
            <person name="Martin F."/>
            <person name="Aerts A."/>
            <person name="Ahren D."/>
            <person name="Brun A."/>
            <person name="Danchin E.G.J."/>
            <person name="Duchaussoy F."/>
            <person name="Gibon J."/>
            <person name="Kohler A."/>
            <person name="Lindquist E."/>
            <person name="Pereda V."/>
            <person name="Salamov A."/>
            <person name="Shapiro H.J."/>
            <person name="Wuyts J."/>
            <person name="Blaudez D."/>
            <person name="Buee M."/>
            <person name="Brokstein P."/>
            <person name="Canbaeck B."/>
            <person name="Cohen D."/>
            <person name="Courty P.E."/>
            <person name="Coutinho P.M."/>
            <person name="Delaruelle C."/>
            <person name="Detter J.C."/>
            <person name="Deveau A."/>
            <person name="DiFazio S."/>
            <person name="Duplessis S."/>
            <person name="Fraissinet-Tachet L."/>
            <person name="Lucic E."/>
            <person name="Frey-Klett P."/>
            <person name="Fourrey C."/>
            <person name="Feussner I."/>
            <person name="Gay G."/>
            <person name="Grimwood J."/>
            <person name="Hoegger P.J."/>
            <person name="Jain P."/>
            <person name="Kilaru S."/>
            <person name="Labbe J."/>
            <person name="Lin Y.C."/>
            <person name="Legue V."/>
            <person name="Le Tacon F."/>
            <person name="Marmeisse R."/>
            <person name="Melayah D."/>
            <person name="Montanini B."/>
            <person name="Muratet M."/>
            <person name="Nehls U."/>
            <person name="Niculita-Hirzel H."/>
            <person name="Oudot-Le Secq M.P."/>
            <person name="Peter M."/>
            <person name="Quesneville H."/>
            <person name="Rajashekar B."/>
            <person name="Reich M."/>
            <person name="Rouhier N."/>
            <person name="Schmutz J."/>
            <person name="Yin T."/>
            <person name="Chalot M."/>
            <person name="Henrissat B."/>
            <person name="Kuees U."/>
            <person name="Lucas S."/>
            <person name="Van de Peer Y."/>
            <person name="Podila G.K."/>
            <person name="Polle A."/>
            <person name="Pukkila P.J."/>
            <person name="Richardson P.M."/>
            <person name="Rouze P."/>
            <person name="Sanders I.R."/>
            <person name="Stajich J.E."/>
            <person name="Tunlid A."/>
            <person name="Tuskan G."/>
            <person name="Grigoriev I.V."/>
        </authorList>
    </citation>
    <scope>NUCLEOTIDE SEQUENCE [LARGE SCALE GENOMIC DNA]</scope>
    <source>
        <strain evidence="2">S238N-H82 / ATCC MYA-4686</strain>
    </source>
</reference>
<dbReference type="Proteomes" id="UP000001194">
    <property type="component" value="Unassembled WGS sequence"/>
</dbReference>
<dbReference type="EMBL" id="DS547099">
    <property type="protein sequence ID" value="EDR09732.1"/>
    <property type="molecule type" value="Genomic_DNA"/>
</dbReference>
<dbReference type="InParanoid" id="B0D802"/>
<gene>
    <name evidence="1" type="ORF">LACBIDRAFT_326308</name>
</gene>
<dbReference type="RefSeq" id="XP_001880081.1">
    <property type="nucleotide sequence ID" value="XM_001880046.1"/>
</dbReference>
<dbReference type="KEGG" id="lbc:LACBIDRAFT_326308"/>
<protein>
    <submittedName>
        <fullName evidence="1">Predicted protein</fullName>
    </submittedName>
</protein>